<evidence type="ECO:0000313" key="9">
    <source>
        <dbReference type="Proteomes" id="UP000181980"/>
    </source>
</evidence>
<sequence length="168" mass="17654">MIVTVGRIGRAHGVRGEVSVDVRTDTPDERFADGAVLATDPAQRGPLTVLGSRWHSGRLLVTFDAVPDRTVAEGLRGTLLLAEIPDGATTGDPDEFFDHQLVGLAVVGVDGAELGVVREIIHAPGQDLLSVRRPGGGEALVPFVTEIVPEIDVAASRLVVDPPPGLFE</sequence>
<feature type="domain" description="Ribosome maturation factor RimM PRC barrel" evidence="7">
    <location>
        <begin position="99"/>
        <end position="166"/>
    </location>
</feature>
<dbReference type="SUPFAM" id="SSF50346">
    <property type="entry name" value="PRC-barrel domain"/>
    <property type="match status" value="1"/>
</dbReference>
<evidence type="ECO:0000256" key="4">
    <source>
        <dbReference type="ARBA" id="ARBA00023186"/>
    </source>
</evidence>
<dbReference type="InterPro" id="IPR002676">
    <property type="entry name" value="RimM_N"/>
</dbReference>
<dbReference type="RefSeq" id="WP_069113943.1">
    <property type="nucleotide sequence ID" value="NZ_FNUC01000001.1"/>
</dbReference>
<keyword evidence="9" id="KW-1185">Reference proteome</keyword>
<feature type="domain" description="RimM N-terminal" evidence="6">
    <location>
        <begin position="4"/>
        <end position="82"/>
    </location>
</feature>
<dbReference type="Gene3D" id="2.30.30.240">
    <property type="entry name" value="PRC-barrel domain"/>
    <property type="match status" value="1"/>
</dbReference>
<comment type="subunit">
    <text evidence="5">Binds ribosomal protein uS19.</text>
</comment>
<comment type="function">
    <text evidence="5">An accessory protein needed during the final step in the assembly of 30S ribosomal subunit, possibly for assembly of the head region. Essential for efficient processing of 16S rRNA. May be needed both before and after RbfA during the maturation of 16S rRNA. It has affinity for free ribosomal 30S subunits but not for 70S ribosomes.</text>
</comment>
<keyword evidence="4 5" id="KW-0143">Chaperone</keyword>
<name>A0A1H5BWX3_9ACTN</name>
<dbReference type="STRING" id="561176.SAMN04488561_0046"/>
<dbReference type="Proteomes" id="UP000181980">
    <property type="component" value="Unassembled WGS sequence"/>
</dbReference>
<evidence type="ECO:0000256" key="5">
    <source>
        <dbReference type="HAMAP-Rule" id="MF_00014"/>
    </source>
</evidence>
<keyword evidence="1 5" id="KW-0963">Cytoplasm</keyword>
<proteinExistence type="inferred from homology"/>
<dbReference type="InterPro" id="IPR056792">
    <property type="entry name" value="PRC_RimM"/>
</dbReference>
<dbReference type="InterPro" id="IPR011033">
    <property type="entry name" value="PRC_barrel-like_sf"/>
</dbReference>
<dbReference type="InterPro" id="IPR011961">
    <property type="entry name" value="RimM"/>
</dbReference>
<dbReference type="InterPro" id="IPR009000">
    <property type="entry name" value="Transl_B-barrel_sf"/>
</dbReference>
<dbReference type="PANTHER" id="PTHR33692:SF1">
    <property type="entry name" value="RIBOSOME MATURATION FACTOR RIMM"/>
    <property type="match status" value="1"/>
</dbReference>
<dbReference type="PANTHER" id="PTHR33692">
    <property type="entry name" value="RIBOSOME MATURATION FACTOR RIMM"/>
    <property type="match status" value="1"/>
</dbReference>
<dbReference type="GO" id="GO:0005737">
    <property type="term" value="C:cytoplasm"/>
    <property type="evidence" value="ECO:0007669"/>
    <property type="project" value="UniProtKB-SubCell"/>
</dbReference>
<dbReference type="NCBIfam" id="TIGR02273">
    <property type="entry name" value="16S_RimM"/>
    <property type="match status" value="1"/>
</dbReference>
<evidence type="ECO:0000313" key="8">
    <source>
        <dbReference type="EMBL" id="SED58895.1"/>
    </source>
</evidence>
<dbReference type="AlphaFoldDB" id="A0A1H5BWX3"/>
<evidence type="ECO:0000256" key="2">
    <source>
        <dbReference type="ARBA" id="ARBA00022517"/>
    </source>
</evidence>
<dbReference type="InterPro" id="IPR036976">
    <property type="entry name" value="RimM_N_sf"/>
</dbReference>
<dbReference type="GO" id="GO:0005840">
    <property type="term" value="C:ribosome"/>
    <property type="evidence" value="ECO:0007669"/>
    <property type="project" value="InterPro"/>
</dbReference>
<dbReference type="GO" id="GO:0006364">
    <property type="term" value="P:rRNA processing"/>
    <property type="evidence" value="ECO:0007669"/>
    <property type="project" value="UniProtKB-UniRule"/>
</dbReference>
<evidence type="ECO:0000259" key="7">
    <source>
        <dbReference type="Pfam" id="PF24986"/>
    </source>
</evidence>
<dbReference type="Gene3D" id="2.40.30.60">
    <property type="entry name" value="RimM"/>
    <property type="match status" value="1"/>
</dbReference>
<dbReference type="GO" id="GO:0043022">
    <property type="term" value="F:ribosome binding"/>
    <property type="evidence" value="ECO:0007669"/>
    <property type="project" value="InterPro"/>
</dbReference>
<dbReference type="GO" id="GO:0042274">
    <property type="term" value="P:ribosomal small subunit biogenesis"/>
    <property type="evidence" value="ECO:0007669"/>
    <property type="project" value="UniProtKB-UniRule"/>
</dbReference>
<dbReference type="OrthoDB" id="5381335at2"/>
<dbReference type="SUPFAM" id="SSF50447">
    <property type="entry name" value="Translation proteins"/>
    <property type="match status" value="1"/>
</dbReference>
<dbReference type="EMBL" id="FNUC01000001">
    <property type="protein sequence ID" value="SED58895.1"/>
    <property type="molecule type" value="Genomic_DNA"/>
</dbReference>
<protein>
    <recommendedName>
        <fullName evidence="5">Ribosome maturation factor RimM</fullName>
    </recommendedName>
</protein>
<gene>
    <name evidence="5" type="primary">rimM</name>
    <name evidence="8" type="ORF">SAMN04488561_0046</name>
</gene>
<accession>A0A1H5BWX3</accession>
<evidence type="ECO:0000259" key="6">
    <source>
        <dbReference type="Pfam" id="PF01782"/>
    </source>
</evidence>
<keyword evidence="3 5" id="KW-0698">rRNA processing</keyword>
<dbReference type="Pfam" id="PF24986">
    <property type="entry name" value="PRC_RimM"/>
    <property type="match status" value="1"/>
</dbReference>
<keyword evidence="2 5" id="KW-0690">Ribosome biogenesis</keyword>
<organism evidence="8 9">
    <name type="scientific">Jiangella alba</name>
    <dbReference type="NCBI Taxonomy" id="561176"/>
    <lineage>
        <taxon>Bacteria</taxon>
        <taxon>Bacillati</taxon>
        <taxon>Actinomycetota</taxon>
        <taxon>Actinomycetes</taxon>
        <taxon>Jiangellales</taxon>
        <taxon>Jiangellaceae</taxon>
        <taxon>Jiangella</taxon>
    </lineage>
</organism>
<comment type="similarity">
    <text evidence="5">Belongs to the RimM family.</text>
</comment>
<dbReference type="Pfam" id="PF01782">
    <property type="entry name" value="RimM"/>
    <property type="match status" value="1"/>
</dbReference>
<evidence type="ECO:0000256" key="3">
    <source>
        <dbReference type="ARBA" id="ARBA00022552"/>
    </source>
</evidence>
<dbReference type="HAMAP" id="MF_00014">
    <property type="entry name" value="Ribosome_mat_RimM"/>
    <property type="match status" value="1"/>
</dbReference>
<comment type="domain">
    <text evidence="5">The PRC barrel domain binds ribosomal protein uS19.</text>
</comment>
<reference evidence="9" key="1">
    <citation type="submission" date="2016-10" db="EMBL/GenBank/DDBJ databases">
        <authorList>
            <person name="Varghese N."/>
            <person name="Submissions S."/>
        </authorList>
    </citation>
    <scope>NUCLEOTIDE SEQUENCE [LARGE SCALE GENOMIC DNA]</scope>
    <source>
        <strain evidence="9">DSM 45237</strain>
    </source>
</reference>
<comment type="subcellular location">
    <subcellularLocation>
        <location evidence="5">Cytoplasm</location>
    </subcellularLocation>
</comment>
<evidence type="ECO:0000256" key="1">
    <source>
        <dbReference type="ARBA" id="ARBA00022490"/>
    </source>
</evidence>